<feature type="compositionally biased region" description="Polar residues" evidence="1">
    <location>
        <begin position="322"/>
        <end position="332"/>
    </location>
</feature>
<feature type="compositionally biased region" description="Basic residues" evidence="1">
    <location>
        <begin position="189"/>
        <end position="204"/>
    </location>
</feature>
<evidence type="ECO:0000313" key="3">
    <source>
        <dbReference type="Proteomes" id="UP000677054"/>
    </source>
</evidence>
<organism evidence="2">
    <name type="scientific">Darwinula stevensoni</name>
    <dbReference type="NCBI Taxonomy" id="69355"/>
    <lineage>
        <taxon>Eukaryota</taxon>
        <taxon>Metazoa</taxon>
        <taxon>Ecdysozoa</taxon>
        <taxon>Arthropoda</taxon>
        <taxon>Crustacea</taxon>
        <taxon>Oligostraca</taxon>
        <taxon>Ostracoda</taxon>
        <taxon>Podocopa</taxon>
        <taxon>Podocopida</taxon>
        <taxon>Darwinulocopina</taxon>
        <taxon>Darwinuloidea</taxon>
        <taxon>Darwinulidae</taxon>
        <taxon>Darwinula</taxon>
    </lineage>
</organism>
<feature type="region of interest" description="Disordered" evidence="1">
    <location>
        <begin position="254"/>
        <end position="332"/>
    </location>
</feature>
<feature type="compositionally biased region" description="Basic and acidic residues" evidence="1">
    <location>
        <begin position="16"/>
        <end position="52"/>
    </location>
</feature>
<evidence type="ECO:0000313" key="2">
    <source>
        <dbReference type="EMBL" id="CAD7254775.1"/>
    </source>
</evidence>
<proteinExistence type="predicted"/>
<feature type="compositionally biased region" description="Basic and acidic residues" evidence="1">
    <location>
        <begin position="153"/>
        <end position="165"/>
    </location>
</feature>
<name>A0A7R9AI71_9CRUS</name>
<dbReference type="EMBL" id="CAJPEV010012576">
    <property type="protein sequence ID" value="CAG0906523.1"/>
    <property type="molecule type" value="Genomic_DNA"/>
</dbReference>
<dbReference type="EMBL" id="LR912094">
    <property type="protein sequence ID" value="CAD7254775.1"/>
    <property type="molecule type" value="Genomic_DNA"/>
</dbReference>
<feature type="region of interest" description="Disordered" evidence="1">
    <location>
        <begin position="121"/>
        <end position="222"/>
    </location>
</feature>
<feature type="non-terminal residue" evidence="2">
    <location>
        <position position="1"/>
    </location>
</feature>
<reference evidence="2" key="1">
    <citation type="submission" date="2020-11" db="EMBL/GenBank/DDBJ databases">
        <authorList>
            <person name="Tran Van P."/>
        </authorList>
    </citation>
    <scope>NUCLEOTIDE SEQUENCE</scope>
</reference>
<evidence type="ECO:0000256" key="1">
    <source>
        <dbReference type="SAM" id="MobiDB-lite"/>
    </source>
</evidence>
<dbReference type="Proteomes" id="UP000677054">
    <property type="component" value="Unassembled WGS sequence"/>
</dbReference>
<accession>A0A7R9AI71</accession>
<keyword evidence="3" id="KW-1185">Reference proteome</keyword>
<feature type="non-terminal residue" evidence="2">
    <location>
        <position position="332"/>
    </location>
</feature>
<feature type="compositionally biased region" description="Gly residues" evidence="1">
    <location>
        <begin position="174"/>
        <end position="185"/>
    </location>
</feature>
<feature type="region of interest" description="Disordered" evidence="1">
    <location>
        <begin position="1"/>
        <end position="90"/>
    </location>
</feature>
<gene>
    <name evidence="2" type="ORF">DSTB1V02_LOCUS14521</name>
</gene>
<feature type="compositionally biased region" description="Basic and acidic residues" evidence="1">
    <location>
        <begin position="285"/>
        <end position="300"/>
    </location>
</feature>
<protein>
    <submittedName>
        <fullName evidence="2">Uncharacterized protein</fullName>
    </submittedName>
</protein>
<feature type="compositionally biased region" description="Basic and acidic residues" evidence="1">
    <location>
        <begin position="257"/>
        <end position="268"/>
    </location>
</feature>
<sequence>RPRPLSSLGSVPTGQEHGRIVRDSRAGRGEADAHGLHSGDRRGRPPIRRERPGPALRHRGRSEASRLPEASLQLLRRGRRRSGYTAGDRRSACARGLAGGLFHLIGRPGGLLPHPSFDGCPHHQTGFGPRKDTFRPSQRAGHGRGTAFFRSYSGERDDLGRERQQPRVLDSVGGTVGAGERGGGDAALRRPRPRRGRRPQRRGRVLPPGTEFAVRDGPDLGGPVPAPGVGLRDLHLLRPGGDRQGPGRAEFLLVQPRGEDRRAGRERQPAGVHPVRVSGFPPGERGAEHADRPGGGDGRGHRQQRQTHVQTAAAGGLPRVRNLSQLRRPLSQ</sequence>
<dbReference type="AlphaFoldDB" id="A0A7R9AI71"/>